<dbReference type="EMBL" id="KV407455">
    <property type="protein sequence ID" value="KZF25351.1"/>
    <property type="molecule type" value="Genomic_DNA"/>
</dbReference>
<reference evidence="3 4" key="1">
    <citation type="journal article" date="2016" name="Fungal Biol.">
        <title>The genome of Xylona heveae provides a window into fungal endophytism.</title>
        <authorList>
            <person name="Gazis R."/>
            <person name="Kuo A."/>
            <person name="Riley R."/>
            <person name="LaButti K."/>
            <person name="Lipzen A."/>
            <person name="Lin J."/>
            <person name="Amirebrahimi M."/>
            <person name="Hesse C.N."/>
            <person name="Spatafora J.W."/>
            <person name="Henrissat B."/>
            <person name="Hainaut M."/>
            <person name="Grigoriev I.V."/>
            <person name="Hibbett D.S."/>
        </authorList>
    </citation>
    <scope>NUCLEOTIDE SEQUENCE [LARGE SCALE GENOMIC DNA]</scope>
    <source>
        <strain evidence="3 4">TC161</strain>
    </source>
</reference>
<feature type="transmembrane region" description="Helical" evidence="1">
    <location>
        <begin position="19"/>
        <end position="37"/>
    </location>
</feature>
<dbReference type="PANTHER" id="PTHR14237:SF23">
    <property type="entry name" value="MOSC DOMAIN PROTEIN (AFU_ORTHOLOGUE AFUA_7G05900)"/>
    <property type="match status" value="1"/>
</dbReference>
<evidence type="ECO:0000259" key="2">
    <source>
        <dbReference type="PROSITE" id="PS51340"/>
    </source>
</evidence>
<organism evidence="3 4">
    <name type="scientific">Xylona heveae (strain CBS 132557 / TC161)</name>
    <dbReference type="NCBI Taxonomy" id="1328760"/>
    <lineage>
        <taxon>Eukaryota</taxon>
        <taxon>Fungi</taxon>
        <taxon>Dikarya</taxon>
        <taxon>Ascomycota</taxon>
        <taxon>Pezizomycotina</taxon>
        <taxon>Xylonomycetes</taxon>
        <taxon>Xylonales</taxon>
        <taxon>Xylonaceae</taxon>
        <taxon>Xylona</taxon>
    </lineage>
</organism>
<dbReference type="GeneID" id="28896995"/>
<keyword evidence="1" id="KW-0812">Transmembrane</keyword>
<dbReference type="InterPro" id="IPR011037">
    <property type="entry name" value="Pyrv_Knase-like_insert_dom_sf"/>
</dbReference>
<dbReference type="AlphaFoldDB" id="A0A165IT55"/>
<dbReference type="STRING" id="1328760.A0A165IT55"/>
<accession>A0A165IT55</accession>
<keyword evidence="1" id="KW-1133">Transmembrane helix</keyword>
<dbReference type="GO" id="GO:0030170">
    <property type="term" value="F:pyridoxal phosphate binding"/>
    <property type="evidence" value="ECO:0007669"/>
    <property type="project" value="InterPro"/>
</dbReference>
<dbReference type="OMA" id="VYTACRT"/>
<evidence type="ECO:0000313" key="4">
    <source>
        <dbReference type="Proteomes" id="UP000076632"/>
    </source>
</evidence>
<evidence type="ECO:0000256" key="1">
    <source>
        <dbReference type="SAM" id="Phobius"/>
    </source>
</evidence>
<evidence type="ECO:0000313" key="3">
    <source>
        <dbReference type="EMBL" id="KZF25351.1"/>
    </source>
</evidence>
<dbReference type="Pfam" id="PF03476">
    <property type="entry name" value="MOSC_N"/>
    <property type="match status" value="1"/>
</dbReference>
<dbReference type="PROSITE" id="PS51340">
    <property type="entry name" value="MOSC"/>
    <property type="match status" value="1"/>
</dbReference>
<feature type="domain" description="MOSC" evidence="2">
    <location>
        <begin position="289"/>
        <end position="448"/>
    </location>
</feature>
<keyword evidence="4" id="KW-1185">Reference proteome</keyword>
<dbReference type="OrthoDB" id="17255at2759"/>
<gene>
    <name evidence="3" type="ORF">L228DRAFT_244169</name>
</gene>
<dbReference type="Proteomes" id="UP000076632">
    <property type="component" value="Unassembled WGS sequence"/>
</dbReference>
<sequence>MIAQLLRSIPRYELSTEKFLLVVFIVATAPIIVLFAFESSQRRGQKLQPRGCRKLGLRAKSNIADEYNSEYGKAQEPGQDKNGVERWRVKSLWIYPIKSCRGVELNRGTVVSTGMQYDRQFCFALWKERPAQSSSVAAAAAAAAAATASEPNDNIDSKKGGKEKEMYWKFITQRDHPLLALVETEVWVPDPASPGYSLKAQDVQGGGVLVIKFPGKRYGIIGTLLDSLFGAPQESFRVPLDPTAEQIKARGFTRDNMTVWKDSPLSLKLNGVVPREFGQFLRLSETESLSLFRVDKEHYREVFKCAPRADDLGYQPITGFADSYPLHIQNLASVRDVGERVKSQVPNLSVLRFRPNIIVTGPEAYAEDSWKKLRIGQDVFHVSCRTTRCKLPNNDPDTGVKNKVEPDRTLRAYRCIDEGSPKHACLGMMMVASSQLSTVKVGDKLDVLETGDHFYL</sequence>
<dbReference type="InterPro" id="IPR005303">
    <property type="entry name" value="MOCOS_middle"/>
</dbReference>
<protein>
    <recommendedName>
        <fullName evidence="2">MOSC domain-containing protein</fullName>
    </recommendedName>
</protein>
<dbReference type="InParanoid" id="A0A165IT55"/>
<dbReference type="GO" id="GO:0030151">
    <property type="term" value="F:molybdenum ion binding"/>
    <property type="evidence" value="ECO:0007669"/>
    <property type="project" value="InterPro"/>
</dbReference>
<dbReference type="GO" id="GO:0003824">
    <property type="term" value="F:catalytic activity"/>
    <property type="evidence" value="ECO:0007669"/>
    <property type="project" value="InterPro"/>
</dbReference>
<keyword evidence="1" id="KW-0472">Membrane</keyword>
<dbReference type="RefSeq" id="XP_018190906.1">
    <property type="nucleotide sequence ID" value="XM_018331858.1"/>
</dbReference>
<dbReference type="PANTHER" id="PTHR14237">
    <property type="entry name" value="MOLYBDOPTERIN COFACTOR SULFURASE MOSC"/>
    <property type="match status" value="1"/>
</dbReference>
<dbReference type="InterPro" id="IPR005302">
    <property type="entry name" value="MoCF_Sase_C"/>
</dbReference>
<proteinExistence type="predicted"/>
<name>A0A165IT55_XYLHT</name>
<dbReference type="Pfam" id="PF03473">
    <property type="entry name" value="MOSC"/>
    <property type="match status" value="1"/>
</dbReference>
<dbReference type="SUPFAM" id="SSF50800">
    <property type="entry name" value="PK beta-barrel domain-like"/>
    <property type="match status" value="1"/>
</dbReference>